<comment type="caution">
    <text evidence="2">The sequence shown here is derived from an EMBL/GenBank/DDBJ whole genome shotgun (WGS) entry which is preliminary data.</text>
</comment>
<feature type="compositionally biased region" description="Basic and acidic residues" evidence="1">
    <location>
        <begin position="80"/>
        <end position="92"/>
    </location>
</feature>
<dbReference type="OrthoDB" id="10487017at2759"/>
<dbReference type="EMBL" id="BMAO01000970">
    <property type="protein sequence ID" value="GFQ70346.1"/>
    <property type="molecule type" value="Genomic_DNA"/>
</dbReference>
<evidence type="ECO:0000256" key="1">
    <source>
        <dbReference type="SAM" id="MobiDB-lite"/>
    </source>
</evidence>
<proteinExistence type="predicted"/>
<organism evidence="2 3">
    <name type="scientific">Trichonephila clavata</name>
    <name type="common">Joro spider</name>
    <name type="synonym">Nephila clavata</name>
    <dbReference type="NCBI Taxonomy" id="2740835"/>
    <lineage>
        <taxon>Eukaryota</taxon>
        <taxon>Metazoa</taxon>
        <taxon>Ecdysozoa</taxon>
        <taxon>Arthropoda</taxon>
        <taxon>Chelicerata</taxon>
        <taxon>Arachnida</taxon>
        <taxon>Araneae</taxon>
        <taxon>Araneomorphae</taxon>
        <taxon>Entelegynae</taxon>
        <taxon>Araneoidea</taxon>
        <taxon>Nephilidae</taxon>
        <taxon>Trichonephila</taxon>
    </lineage>
</organism>
<evidence type="ECO:0000313" key="2">
    <source>
        <dbReference type="EMBL" id="GFQ70346.1"/>
    </source>
</evidence>
<feature type="compositionally biased region" description="Low complexity" evidence="1">
    <location>
        <begin position="69"/>
        <end position="78"/>
    </location>
</feature>
<reference evidence="2" key="1">
    <citation type="submission" date="2020-07" db="EMBL/GenBank/DDBJ databases">
        <title>Multicomponent nature underlies the extraordinary mechanical properties of spider dragline silk.</title>
        <authorList>
            <person name="Kono N."/>
            <person name="Nakamura H."/>
            <person name="Mori M."/>
            <person name="Yoshida Y."/>
            <person name="Ohtoshi R."/>
            <person name="Malay A.D."/>
            <person name="Moran D.A.P."/>
            <person name="Tomita M."/>
            <person name="Numata K."/>
            <person name="Arakawa K."/>
        </authorList>
    </citation>
    <scope>NUCLEOTIDE SEQUENCE</scope>
</reference>
<keyword evidence="3" id="KW-1185">Reference proteome</keyword>
<sequence>MFPHKIENNSKLNPMFCSRSNSCPNIFHCGSFVKEEAPKSISLKSLEFLKLKTFRFSLDKEEDTSGDDYFYSSSSDSSSDYERSDSEITDENFKETPFEATKNKHLQSAFHQPSSSAKSQEPSFCYDYIIKKHVPEYGHGIPEIKKMASKDDSSSGSGFKKNQEMVELSEKLDRSVRIGPPSEGPRSEWLPPIQTKQKESMYPIHSEQVLEPVFLPQQKSFLKWNPRRQSGTQVGVYQNLREQSNPRGASSYAVASSGREDIQRTLESIRNDYEMSFEERRRRCQTRYPRPQIIFRNQPQIGWRKRIRLFFGSIQRGVQNFFNR</sequence>
<evidence type="ECO:0000313" key="3">
    <source>
        <dbReference type="Proteomes" id="UP000887116"/>
    </source>
</evidence>
<dbReference type="AlphaFoldDB" id="A0A8X6F5M0"/>
<feature type="region of interest" description="Disordered" evidence="1">
    <location>
        <begin position="69"/>
        <end position="92"/>
    </location>
</feature>
<name>A0A8X6F5M0_TRICU</name>
<dbReference type="Proteomes" id="UP000887116">
    <property type="component" value="Unassembled WGS sequence"/>
</dbReference>
<gene>
    <name evidence="2" type="ORF">TNCT_365101</name>
</gene>
<accession>A0A8X6F5M0</accession>
<protein>
    <submittedName>
        <fullName evidence="2">Uncharacterized protein</fullName>
    </submittedName>
</protein>